<dbReference type="AlphaFoldDB" id="A0A382EZ16"/>
<reference evidence="1" key="1">
    <citation type="submission" date="2018-05" db="EMBL/GenBank/DDBJ databases">
        <authorList>
            <person name="Lanie J.A."/>
            <person name="Ng W.-L."/>
            <person name="Kazmierczak K.M."/>
            <person name="Andrzejewski T.M."/>
            <person name="Davidsen T.M."/>
            <person name="Wayne K.J."/>
            <person name="Tettelin H."/>
            <person name="Glass J.I."/>
            <person name="Rusch D."/>
            <person name="Podicherti R."/>
            <person name="Tsui H.-C.T."/>
            <person name="Winkler M.E."/>
        </authorList>
    </citation>
    <scope>NUCLEOTIDE SEQUENCE</scope>
</reference>
<evidence type="ECO:0000313" key="1">
    <source>
        <dbReference type="EMBL" id="SVB55669.1"/>
    </source>
</evidence>
<gene>
    <name evidence="1" type="ORF">METZ01_LOCUS208523</name>
</gene>
<sequence length="39" mass="4334">MSLKISSKPRIQGTRKTSSAAIAITITKSYFLKPVYYIA</sequence>
<organism evidence="1">
    <name type="scientific">marine metagenome</name>
    <dbReference type="NCBI Taxonomy" id="408172"/>
    <lineage>
        <taxon>unclassified sequences</taxon>
        <taxon>metagenomes</taxon>
        <taxon>ecological metagenomes</taxon>
    </lineage>
</organism>
<protein>
    <submittedName>
        <fullName evidence="1">Uncharacterized protein</fullName>
    </submittedName>
</protein>
<accession>A0A382EZ16</accession>
<dbReference type="EMBL" id="UINC01046981">
    <property type="protein sequence ID" value="SVB55669.1"/>
    <property type="molecule type" value="Genomic_DNA"/>
</dbReference>
<proteinExistence type="predicted"/>
<name>A0A382EZ16_9ZZZZ</name>